<dbReference type="InterPro" id="IPR051454">
    <property type="entry name" value="RNA/ubiquinone_mod_enzymes"/>
</dbReference>
<dbReference type="Pfam" id="PF01136">
    <property type="entry name" value="Peptidase_U32"/>
    <property type="match status" value="2"/>
</dbReference>
<evidence type="ECO:0000313" key="3">
    <source>
        <dbReference type="Proteomes" id="UP000277811"/>
    </source>
</evidence>
<dbReference type="EMBL" id="UPPP01000094">
    <property type="protein sequence ID" value="VBB08770.1"/>
    <property type="molecule type" value="Genomic_DNA"/>
</dbReference>
<dbReference type="Pfam" id="PF12392">
    <property type="entry name" value="DUF3656"/>
    <property type="match status" value="1"/>
</dbReference>
<feature type="domain" description="Peptidase U32 collagenase" evidence="1">
    <location>
        <begin position="395"/>
        <end position="515"/>
    </location>
</feature>
<protein>
    <submittedName>
        <fullName evidence="2">Peptidase u32</fullName>
    </submittedName>
</protein>
<organism evidence="2 3">
    <name type="scientific">Lucifera butyrica</name>
    <dbReference type="NCBI Taxonomy" id="1351585"/>
    <lineage>
        <taxon>Bacteria</taxon>
        <taxon>Bacillati</taxon>
        <taxon>Bacillota</taxon>
        <taxon>Negativicutes</taxon>
        <taxon>Veillonellales</taxon>
        <taxon>Veillonellaceae</taxon>
        <taxon>Lucifera</taxon>
    </lineage>
</organism>
<gene>
    <name evidence="2" type="ORF">LUCI_4051</name>
</gene>
<keyword evidence="3" id="KW-1185">Reference proteome</keyword>
<evidence type="ECO:0000259" key="1">
    <source>
        <dbReference type="Pfam" id="PF12392"/>
    </source>
</evidence>
<dbReference type="PANTHER" id="PTHR30217:SF10">
    <property type="entry name" value="23S RRNA 5-HYDROXYCYTIDINE C2501 SYNTHASE"/>
    <property type="match status" value="1"/>
</dbReference>
<evidence type="ECO:0000313" key="2">
    <source>
        <dbReference type="EMBL" id="VBB08770.1"/>
    </source>
</evidence>
<name>A0A498RD33_9FIRM</name>
<dbReference type="InterPro" id="IPR020988">
    <property type="entry name" value="Pept_U32_collagenase"/>
</dbReference>
<reference evidence="2 3" key="1">
    <citation type="submission" date="2018-06" db="EMBL/GenBank/DDBJ databases">
        <authorList>
            <person name="Strepis N."/>
        </authorList>
    </citation>
    <scope>NUCLEOTIDE SEQUENCE [LARGE SCALE GENOMIC DNA]</scope>
    <source>
        <strain evidence="2">LUCI</strain>
    </source>
</reference>
<dbReference type="PANTHER" id="PTHR30217">
    <property type="entry name" value="PEPTIDASE U32 FAMILY"/>
    <property type="match status" value="1"/>
</dbReference>
<dbReference type="PROSITE" id="PS01276">
    <property type="entry name" value="PEPTIDASE_U32"/>
    <property type="match status" value="1"/>
</dbReference>
<dbReference type="Proteomes" id="UP000277811">
    <property type="component" value="Unassembled WGS sequence"/>
</dbReference>
<dbReference type="AlphaFoldDB" id="A0A498RD33"/>
<sequence length="836" mass="92455">MNRVVELLAPVGSQEALIAAVESGADAVYLGGKAFGARAYAPNFGGEELAAAVKYAHLRGVLVYVTVNTLVDNSELAELAAYVRHLYHIGVDAVIVQDLGVARIIQEVAPGLPLHASTQMTVHNLEGVRFLAANGFTRVVLARELSLAEIQAICRQSSLEIEVFVHGALCVCYSGQCLMSSMIGGRSGNRGRCAQPCRLPYTLIDQQGQNVLQQADAGEYLLSPKDLNTLDVLPELIQAGVGSFKIEGRMKRPEYVAVVVDTYRRAVDRLTAGEQEYIVDEADQKDLAQIFNRDFTTAYLYGKQGRKMMSDRRPNNRGVRIGRVIQYNPGRKTAVIKLDETLNQGDMIEFWVKVGGRVTAHVSQMSADGCPVQGASPGMAVEVAVTAPVKVNDRVFKTFDAKLMTRARSFFSGAQTVHPLPVTATVEVAPGKPLSILLQDKDGFSGRAETGFIAEKALKRPLTREAIAKQIERLGTTIFVLQELGCHIEGEVMVPLSEINDARRRAVEELERARLQRFERPPLPETSRVFLPAANQRKKKDDGGRTELVVNVDHRDKVKAALENGADIIMFGGESFNHKPFLAEDYQAVLAMVRKHDKKIRFSTPRIVKEGQKSGLLADLALFNQLQPDAVSVGNLGTLQMVKEHCSLPLHGDYPLNIYNAVTVEFFRHQGLSSLTASPELNLAQVEQLLIPYHAVLECLVHGYLTLMISEYCAIGSFLGGLHTGRCTTPCLKGPYWLKDRKEEVFPVVTDQYCRMHILNAKELSMLAHLPRLMQMGVERVRIEGKKSTPQQVAKVTRLYKEVLEQGEEHPLFRQDKLDTVEPGNITRGHYFRGVL</sequence>
<accession>A0A498RD33</accession>
<dbReference type="InterPro" id="IPR001539">
    <property type="entry name" value="Peptidase_U32"/>
</dbReference>
<proteinExistence type="predicted"/>